<dbReference type="RefSeq" id="XP_031564433.1">
    <property type="nucleotide sequence ID" value="XM_031708573.1"/>
</dbReference>
<evidence type="ECO:0000256" key="5">
    <source>
        <dbReference type="ARBA" id="ARBA00023040"/>
    </source>
</evidence>
<evidence type="ECO:0000313" key="14">
    <source>
        <dbReference type="RefSeq" id="XP_031564433.1"/>
    </source>
</evidence>
<dbReference type="OrthoDB" id="5966522at2759"/>
<dbReference type="SUPFAM" id="SSF81321">
    <property type="entry name" value="Family A G protein-coupled receptor-like"/>
    <property type="match status" value="1"/>
</dbReference>
<evidence type="ECO:0000256" key="3">
    <source>
        <dbReference type="ARBA" id="ARBA00022692"/>
    </source>
</evidence>
<dbReference type="Pfam" id="PF00001">
    <property type="entry name" value="7tm_1"/>
    <property type="match status" value="1"/>
</dbReference>
<evidence type="ECO:0000256" key="4">
    <source>
        <dbReference type="ARBA" id="ARBA00022989"/>
    </source>
</evidence>
<keyword evidence="5 9" id="KW-0297">G-protein coupled receptor</keyword>
<feature type="domain" description="G-protein coupled receptors family 1 profile" evidence="12">
    <location>
        <begin position="40"/>
        <end position="289"/>
    </location>
</feature>
<name>A0A6P8I8P6_ACTTE</name>
<evidence type="ECO:0000313" key="13">
    <source>
        <dbReference type="Proteomes" id="UP000515163"/>
    </source>
</evidence>
<evidence type="ECO:0000256" key="9">
    <source>
        <dbReference type="RuleBase" id="RU000688"/>
    </source>
</evidence>
<dbReference type="GeneID" id="116299854"/>
<dbReference type="InParanoid" id="A0A6P8I8P6"/>
<keyword evidence="8 9" id="KW-0807">Transducer</keyword>
<dbReference type="PROSITE" id="PS50262">
    <property type="entry name" value="G_PROTEIN_RECEP_F1_2"/>
    <property type="match status" value="1"/>
</dbReference>
<evidence type="ECO:0000256" key="2">
    <source>
        <dbReference type="ARBA" id="ARBA00022475"/>
    </source>
</evidence>
<feature type="transmembrane region" description="Helical" evidence="11">
    <location>
        <begin position="140"/>
        <end position="161"/>
    </location>
</feature>
<evidence type="ECO:0000259" key="12">
    <source>
        <dbReference type="PROSITE" id="PS50262"/>
    </source>
</evidence>
<comment type="subcellular location">
    <subcellularLocation>
        <location evidence="1">Cell membrane</location>
        <topology evidence="1">Multi-pass membrane protein</topology>
    </subcellularLocation>
</comment>
<accession>A0A6P8I8P6</accession>
<feature type="transmembrane region" description="Helical" evidence="11">
    <location>
        <begin position="60"/>
        <end position="81"/>
    </location>
</feature>
<dbReference type="SMART" id="SM01381">
    <property type="entry name" value="7TM_GPCR_Srsx"/>
    <property type="match status" value="1"/>
</dbReference>
<feature type="transmembrane region" description="Helical" evidence="11">
    <location>
        <begin position="181"/>
        <end position="203"/>
    </location>
</feature>
<dbReference type="Gene3D" id="1.20.1070.10">
    <property type="entry name" value="Rhodopsin 7-helix transmembrane proteins"/>
    <property type="match status" value="1"/>
</dbReference>
<keyword evidence="13" id="KW-1185">Reference proteome</keyword>
<keyword evidence="2" id="KW-1003">Cell membrane</keyword>
<proteinExistence type="inferred from homology"/>
<dbReference type="PROSITE" id="PS00237">
    <property type="entry name" value="G_PROTEIN_RECEP_F1_1"/>
    <property type="match status" value="1"/>
</dbReference>
<dbReference type="InterPro" id="IPR017452">
    <property type="entry name" value="GPCR_Rhodpsn_7TM"/>
</dbReference>
<feature type="transmembrane region" description="Helical" evidence="11">
    <location>
        <begin position="237"/>
        <end position="265"/>
    </location>
</feature>
<dbReference type="PRINTS" id="PR00237">
    <property type="entry name" value="GPCRRHODOPSN"/>
</dbReference>
<dbReference type="GO" id="GO:0005886">
    <property type="term" value="C:plasma membrane"/>
    <property type="evidence" value="ECO:0007669"/>
    <property type="project" value="UniProtKB-SubCell"/>
</dbReference>
<dbReference type="AlphaFoldDB" id="A0A6P8I8P6"/>
<dbReference type="Proteomes" id="UP000515163">
    <property type="component" value="Unplaced"/>
</dbReference>
<evidence type="ECO:0000256" key="10">
    <source>
        <dbReference type="SAM" id="MobiDB-lite"/>
    </source>
</evidence>
<reference evidence="14" key="1">
    <citation type="submission" date="2025-08" db="UniProtKB">
        <authorList>
            <consortium name="RefSeq"/>
        </authorList>
    </citation>
    <scope>IDENTIFICATION</scope>
    <source>
        <tissue evidence="14">Tentacle</tissue>
    </source>
</reference>
<dbReference type="PANTHER" id="PTHR22752:SF14">
    <property type="entry name" value="G-PROTEIN COUPLED RECEPTORS FAMILY 1 PROFILE DOMAIN-CONTAINING PROTEIN"/>
    <property type="match status" value="1"/>
</dbReference>
<dbReference type="FunCoup" id="A0A6P8I8P6">
    <property type="interactions" value="682"/>
</dbReference>
<dbReference type="KEGG" id="aten:116299854"/>
<feature type="compositionally biased region" description="Polar residues" evidence="10">
    <location>
        <begin position="318"/>
        <end position="327"/>
    </location>
</feature>
<organism evidence="13 14">
    <name type="scientific">Actinia tenebrosa</name>
    <name type="common">Australian red waratah sea anemone</name>
    <dbReference type="NCBI Taxonomy" id="6105"/>
    <lineage>
        <taxon>Eukaryota</taxon>
        <taxon>Metazoa</taxon>
        <taxon>Cnidaria</taxon>
        <taxon>Anthozoa</taxon>
        <taxon>Hexacorallia</taxon>
        <taxon>Actiniaria</taxon>
        <taxon>Actiniidae</taxon>
        <taxon>Actinia</taxon>
    </lineage>
</organism>
<keyword evidence="6 11" id="KW-0472">Membrane</keyword>
<protein>
    <submittedName>
        <fullName evidence="14">Melatonin receptor type 1B-B-like</fullName>
    </submittedName>
</protein>
<dbReference type="InterPro" id="IPR000276">
    <property type="entry name" value="GPCR_Rhodpsn"/>
</dbReference>
<evidence type="ECO:0000256" key="1">
    <source>
        <dbReference type="ARBA" id="ARBA00004651"/>
    </source>
</evidence>
<dbReference type="PANTHER" id="PTHR22752">
    <property type="entry name" value="G PROTEIN-COUPLED RECEPTOR"/>
    <property type="match status" value="1"/>
</dbReference>
<keyword evidence="3 9" id="KW-0812">Transmembrane</keyword>
<feature type="region of interest" description="Disordered" evidence="10">
    <location>
        <begin position="316"/>
        <end position="354"/>
    </location>
</feature>
<evidence type="ECO:0000256" key="7">
    <source>
        <dbReference type="ARBA" id="ARBA00023170"/>
    </source>
</evidence>
<keyword evidence="4 11" id="KW-1133">Transmembrane helix</keyword>
<gene>
    <name evidence="14" type="primary">LOC116299854</name>
</gene>
<dbReference type="CDD" id="cd00637">
    <property type="entry name" value="7tm_classA_rhodopsin-like"/>
    <property type="match status" value="1"/>
</dbReference>
<feature type="transmembrane region" description="Helical" evidence="11">
    <location>
        <begin position="101"/>
        <end position="119"/>
    </location>
</feature>
<keyword evidence="7 9" id="KW-0675">Receptor</keyword>
<evidence type="ECO:0000256" key="11">
    <source>
        <dbReference type="SAM" id="Phobius"/>
    </source>
</evidence>
<comment type="similarity">
    <text evidence="9">Belongs to the G-protein coupled receptor 1 family.</text>
</comment>
<feature type="compositionally biased region" description="Basic residues" evidence="10">
    <location>
        <begin position="342"/>
        <end position="354"/>
    </location>
</feature>
<evidence type="ECO:0000256" key="8">
    <source>
        <dbReference type="ARBA" id="ARBA00023224"/>
    </source>
</evidence>
<evidence type="ECO:0000256" key="6">
    <source>
        <dbReference type="ARBA" id="ARBA00023136"/>
    </source>
</evidence>
<sequence>MNVSESSLDVLAAELASRRSFLKVIECVVFGILLLTTVIGNLLTLLTVYRNKRLRTIPNFFVISLAISDLGMGLTCMPLSFSVLVKSSWLYGDVMCQFEGYVAIILAAASTQTLAAMAVNRYFGIVKCLLYRSYFTTKRTIGLILVIWISSVVPPFIYLVAGDIFIFHPGKLFCYLELSAGWFTAFLVGVYVGIPSAAIIFCYTKVFQTINARNKRYKKDSNGDTVSVEEIKITRTLFVIVVFYMICWTPVLIVDLVDLFFGRYASPREIYLAYTFLVSVSSAVNPVIYGVMNQSFRKEFLSILQILNCFKPRGNGKAAQSSSGVQKQTKEIELSETSTKSKSPHILRRAKIKT</sequence>
<feature type="transmembrane region" description="Helical" evidence="11">
    <location>
        <begin position="271"/>
        <end position="292"/>
    </location>
</feature>
<feature type="transmembrane region" description="Helical" evidence="11">
    <location>
        <begin position="20"/>
        <end position="48"/>
    </location>
</feature>
<dbReference type="GO" id="GO:0004930">
    <property type="term" value="F:G protein-coupled receptor activity"/>
    <property type="evidence" value="ECO:0007669"/>
    <property type="project" value="UniProtKB-KW"/>
</dbReference>